<dbReference type="PROSITE" id="PS50011">
    <property type="entry name" value="PROTEIN_KINASE_DOM"/>
    <property type="match status" value="1"/>
</dbReference>
<feature type="binding site" evidence="11">
    <location>
        <position position="73"/>
    </location>
    <ligand>
        <name>ATP</name>
        <dbReference type="ChEBI" id="CHEBI:30616"/>
    </ligand>
</feature>
<reference evidence="14" key="1">
    <citation type="submission" date="2020-10" db="EMBL/GenBank/DDBJ databases">
        <authorList>
            <person name="Han B."/>
            <person name="Lu T."/>
            <person name="Zhao Q."/>
            <person name="Huang X."/>
            <person name="Zhao Y."/>
        </authorList>
    </citation>
    <scope>NUCLEOTIDE SEQUENCE</scope>
</reference>
<comment type="subcellular location">
    <subcellularLocation>
        <location evidence="1">Membrane</location>
        <topology evidence="1">Single-pass type I membrane protein</topology>
    </subcellularLocation>
</comment>
<dbReference type="SMART" id="SM00220">
    <property type="entry name" value="S_TKc"/>
    <property type="match status" value="1"/>
</dbReference>
<dbReference type="GO" id="GO:0005886">
    <property type="term" value="C:plasma membrane"/>
    <property type="evidence" value="ECO:0007669"/>
    <property type="project" value="TreeGrafter"/>
</dbReference>
<dbReference type="Pfam" id="PF07714">
    <property type="entry name" value="PK_Tyr_Ser-Thr"/>
    <property type="match status" value="1"/>
</dbReference>
<proteinExistence type="inferred from homology"/>
<keyword evidence="4" id="KW-0812">Transmembrane</keyword>
<keyword evidence="3" id="KW-0808">Transferase</keyword>
<dbReference type="Gene3D" id="3.30.200.20">
    <property type="entry name" value="Phosphorylase Kinase, domain 1"/>
    <property type="match status" value="1"/>
</dbReference>
<keyword evidence="8 11" id="KW-0067">ATP-binding</keyword>
<dbReference type="InterPro" id="IPR000719">
    <property type="entry name" value="Prot_kinase_dom"/>
</dbReference>
<dbReference type="InterPro" id="IPR011009">
    <property type="entry name" value="Kinase-like_dom_sf"/>
</dbReference>
<name>A0A811PF56_9POAL</name>
<dbReference type="PANTHER" id="PTHR27005:SF495">
    <property type="entry name" value="PROTEIN KINASE DOMAIN-CONTAINING PROTEIN"/>
    <property type="match status" value="1"/>
</dbReference>
<keyword evidence="15" id="KW-1185">Reference proteome</keyword>
<dbReference type="EMBL" id="CAJGYO010000007">
    <property type="protein sequence ID" value="CAD6246026.1"/>
    <property type="molecule type" value="Genomic_DNA"/>
</dbReference>
<evidence type="ECO:0000256" key="12">
    <source>
        <dbReference type="RuleBase" id="RU000304"/>
    </source>
</evidence>
<evidence type="ECO:0000313" key="14">
    <source>
        <dbReference type="EMBL" id="CAD6246026.1"/>
    </source>
</evidence>
<comment type="caution">
    <text evidence="14">The sequence shown here is derived from an EMBL/GenBank/DDBJ whole genome shotgun (WGS) entry which is preliminary data.</text>
</comment>
<evidence type="ECO:0000313" key="15">
    <source>
        <dbReference type="Proteomes" id="UP000604825"/>
    </source>
</evidence>
<dbReference type="GO" id="GO:0005524">
    <property type="term" value="F:ATP binding"/>
    <property type="evidence" value="ECO:0007669"/>
    <property type="project" value="UniProtKB-UniRule"/>
</dbReference>
<dbReference type="PROSITE" id="PS00107">
    <property type="entry name" value="PROTEIN_KINASE_ATP"/>
    <property type="match status" value="1"/>
</dbReference>
<dbReference type="PROSITE" id="PS00108">
    <property type="entry name" value="PROTEIN_KINASE_ST"/>
    <property type="match status" value="1"/>
</dbReference>
<dbReference type="GO" id="GO:0004674">
    <property type="term" value="F:protein serine/threonine kinase activity"/>
    <property type="evidence" value="ECO:0007669"/>
    <property type="project" value="UniProtKB-KW"/>
</dbReference>
<sequence length="367" mass="41370">MKKMKQKIFNKNHGLLLKQLVSSNTDIGERMIISLRDLEKATDNFDSSRVVGGGGHGVVFKGILDLHVVAIKKSKIVVQREIKEFINEVVILSQVNHRNVVKLLGCCLETEVPLLVYEFISNGTLYNHLHVEGPISLLWDDRIRIALEVTRALSYLHSAASMSIFHRDIKSSNILLDDSLTAKVSDFGASRSIPVDQTGVITNVQGTLGYLDPMYHYTGRLTDKSDVFSFGVLLIELLTRKQPFIYISNDGDNLVPHFEKMLTTSNLASIVDPQVMEEEDGDLQEVATLAVMCTKLRGEDRPTMREVEMRLESLLLKKKLIPCITTARRNNEDETQVQYMSIEPVTNGTSRQYTMEQEILLSASYPR</sequence>
<comment type="similarity">
    <text evidence="12">Belongs to the protein kinase superfamily.</text>
</comment>
<protein>
    <recommendedName>
        <fullName evidence="13">Protein kinase domain-containing protein</fullName>
    </recommendedName>
</protein>
<keyword evidence="5" id="KW-0732">Signal</keyword>
<keyword evidence="6 11" id="KW-0547">Nucleotide-binding</keyword>
<dbReference type="GO" id="GO:0007166">
    <property type="term" value="P:cell surface receptor signaling pathway"/>
    <property type="evidence" value="ECO:0007669"/>
    <property type="project" value="InterPro"/>
</dbReference>
<keyword evidence="2 12" id="KW-0723">Serine/threonine-protein kinase</keyword>
<evidence type="ECO:0000256" key="9">
    <source>
        <dbReference type="ARBA" id="ARBA00022989"/>
    </source>
</evidence>
<evidence type="ECO:0000256" key="8">
    <source>
        <dbReference type="ARBA" id="ARBA00022840"/>
    </source>
</evidence>
<evidence type="ECO:0000256" key="2">
    <source>
        <dbReference type="ARBA" id="ARBA00022527"/>
    </source>
</evidence>
<dbReference type="InterPro" id="IPR045274">
    <property type="entry name" value="WAK-like"/>
</dbReference>
<dbReference type="OrthoDB" id="4062651at2759"/>
<gene>
    <name evidence="14" type="ORF">NCGR_LOCUS30302</name>
</gene>
<dbReference type="PANTHER" id="PTHR27005">
    <property type="entry name" value="WALL-ASSOCIATED RECEPTOR KINASE-LIKE 21"/>
    <property type="match status" value="1"/>
</dbReference>
<dbReference type="FunFam" id="3.30.200.20:FF:000043">
    <property type="entry name" value="Wall-associated receptor kinase 2"/>
    <property type="match status" value="1"/>
</dbReference>
<evidence type="ECO:0000256" key="6">
    <source>
        <dbReference type="ARBA" id="ARBA00022741"/>
    </source>
</evidence>
<keyword evidence="10" id="KW-0472">Membrane</keyword>
<dbReference type="AlphaFoldDB" id="A0A811PF56"/>
<evidence type="ECO:0000256" key="11">
    <source>
        <dbReference type="PROSITE-ProRule" id="PRU10141"/>
    </source>
</evidence>
<organism evidence="14 15">
    <name type="scientific">Miscanthus lutarioriparius</name>
    <dbReference type="NCBI Taxonomy" id="422564"/>
    <lineage>
        <taxon>Eukaryota</taxon>
        <taxon>Viridiplantae</taxon>
        <taxon>Streptophyta</taxon>
        <taxon>Embryophyta</taxon>
        <taxon>Tracheophyta</taxon>
        <taxon>Spermatophyta</taxon>
        <taxon>Magnoliopsida</taxon>
        <taxon>Liliopsida</taxon>
        <taxon>Poales</taxon>
        <taxon>Poaceae</taxon>
        <taxon>PACMAD clade</taxon>
        <taxon>Panicoideae</taxon>
        <taxon>Andropogonodae</taxon>
        <taxon>Andropogoneae</taxon>
        <taxon>Saccharinae</taxon>
        <taxon>Miscanthus</taxon>
    </lineage>
</organism>
<keyword evidence="7" id="KW-0418">Kinase</keyword>
<accession>A0A811PF56</accession>
<evidence type="ECO:0000256" key="7">
    <source>
        <dbReference type="ARBA" id="ARBA00022777"/>
    </source>
</evidence>
<keyword evidence="9" id="KW-1133">Transmembrane helix</keyword>
<evidence type="ECO:0000256" key="4">
    <source>
        <dbReference type="ARBA" id="ARBA00022692"/>
    </source>
</evidence>
<evidence type="ECO:0000256" key="3">
    <source>
        <dbReference type="ARBA" id="ARBA00022679"/>
    </source>
</evidence>
<dbReference type="Proteomes" id="UP000604825">
    <property type="component" value="Unassembled WGS sequence"/>
</dbReference>
<evidence type="ECO:0000256" key="10">
    <source>
        <dbReference type="ARBA" id="ARBA00023136"/>
    </source>
</evidence>
<dbReference type="FunFam" id="1.10.510.10:FF:000084">
    <property type="entry name" value="Wall-associated receptor kinase 2"/>
    <property type="match status" value="1"/>
</dbReference>
<dbReference type="InterPro" id="IPR017441">
    <property type="entry name" value="Protein_kinase_ATP_BS"/>
</dbReference>
<feature type="domain" description="Protein kinase" evidence="13">
    <location>
        <begin position="45"/>
        <end position="315"/>
    </location>
</feature>
<evidence type="ECO:0000259" key="13">
    <source>
        <dbReference type="PROSITE" id="PS50011"/>
    </source>
</evidence>
<dbReference type="InterPro" id="IPR008271">
    <property type="entry name" value="Ser/Thr_kinase_AS"/>
</dbReference>
<dbReference type="Gene3D" id="1.10.510.10">
    <property type="entry name" value="Transferase(Phosphotransferase) domain 1"/>
    <property type="match status" value="1"/>
</dbReference>
<dbReference type="SUPFAM" id="SSF56112">
    <property type="entry name" value="Protein kinase-like (PK-like)"/>
    <property type="match status" value="1"/>
</dbReference>
<evidence type="ECO:0000256" key="5">
    <source>
        <dbReference type="ARBA" id="ARBA00022729"/>
    </source>
</evidence>
<evidence type="ECO:0000256" key="1">
    <source>
        <dbReference type="ARBA" id="ARBA00004479"/>
    </source>
</evidence>
<dbReference type="InterPro" id="IPR001245">
    <property type="entry name" value="Ser-Thr/Tyr_kinase_cat_dom"/>
</dbReference>